<dbReference type="Proteomes" id="UP000242447">
    <property type="component" value="Chromosome"/>
</dbReference>
<sequence>MGRMMRVVVLCGAAAVLAALCALHLWLGAAAMDFSTIADAFFAYDPKNYSHVVVIKQRLTRLVVALYAGGALAVSGYLLQKIMQNGLVSPSTLGISAGATNFVVLSVYLGWLGGAWQFLPALLGGVAALAMTFGLSNLLRGQGDRRLTLVLAGAMIGTLFSSLTTFVVSLDADRFTTLIGWLIGNIGNFDYVALIPMAPLGVVAIVAAAFAARAVDVLMLGDDQAAVMGVNVRAVYAVTLLIAIVLAVSAVTVVGPIGFVGLVVPHIVRIFVGDTGRLALWLNLIGGAAVLTAADILARVALAPRVMNVGTIMGLAGGTIFLVLVLAAARRGGRI</sequence>
<keyword evidence="4" id="KW-1003">Cell membrane</keyword>
<keyword evidence="10" id="KW-1185">Reference proteome</keyword>
<evidence type="ECO:0000313" key="10">
    <source>
        <dbReference type="Proteomes" id="UP000242447"/>
    </source>
</evidence>
<evidence type="ECO:0000256" key="4">
    <source>
        <dbReference type="ARBA" id="ARBA00022475"/>
    </source>
</evidence>
<keyword evidence="3" id="KW-0813">Transport</keyword>
<evidence type="ECO:0000256" key="2">
    <source>
        <dbReference type="ARBA" id="ARBA00007935"/>
    </source>
</evidence>
<comment type="subcellular location">
    <subcellularLocation>
        <location evidence="1">Cell membrane</location>
        <topology evidence="1">Multi-pass membrane protein</topology>
    </subcellularLocation>
</comment>
<proteinExistence type="inferred from homology"/>
<comment type="similarity">
    <text evidence="2">Belongs to the binding-protein-dependent transport system permease family. FecCD subfamily.</text>
</comment>
<dbReference type="Pfam" id="PF01032">
    <property type="entry name" value="FecCD"/>
    <property type="match status" value="1"/>
</dbReference>
<evidence type="ECO:0000256" key="7">
    <source>
        <dbReference type="ARBA" id="ARBA00023136"/>
    </source>
</evidence>
<evidence type="ECO:0000256" key="1">
    <source>
        <dbReference type="ARBA" id="ARBA00004651"/>
    </source>
</evidence>
<evidence type="ECO:0000256" key="8">
    <source>
        <dbReference type="SAM" id="Phobius"/>
    </source>
</evidence>
<evidence type="ECO:0000256" key="6">
    <source>
        <dbReference type="ARBA" id="ARBA00022989"/>
    </source>
</evidence>
<dbReference type="PANTHER" id="PTHR30472">
    <property type="entry name" value="FERRIC ENTEROBACTIN TRANSPORT SYSTEM PERMEASE PROTEIN"/>
    <property type="match status" value="1"/>
</dbReference>
<feature type="transmembrane region" description="Helical" evidence="8">
    <location>
        <begin position="91"/>
        <end position="111"/>
    </location>
</feature>
<gene>
    <name evidence="9" type="primary">cbrB</name>
    <name evidence="9" type="ORF">BVG79_01270</name>
</gene>
<keyword evidence="5 8" id="KW-0812">Transmembrane</keyword>
<dbReference type="GO" id="GO:0022857">
    <property type="term" value="F:transmembrane transporter activity"/>
    <property type="evidence" value="ECO:0007669"/>
    <property type="project" value="InterPro"/>
</dbReference>
<dbReference type="GO" id="GO:0005886">
    <property type="term" value="C:plasma membrane"/>
    <property type="evidence" value="ECO:0007669"/>
    <property type="project" value="UniProtKB-SubCell"/>
</dbReference>
<feature type="transmembrane region" description="Helical" evidence="8">
    <location>
        <begin position="147"/>
        <end position="168"/>
    </location>
</feature>
<dbReference type="InterPro" id="IPR000522">
    <property type="entry name" value="ABC_transptr_permease_BtuC"/>
</dbReference>
<reference evidence="9 10" key="1">
    <citation type="submission" date="2017-02" db="EMBL/GenBank/DDBJ databases">
        <title>Ketogulonicigenium robustum SPU B003 Genome sequencing and assembly.</title>
        <authorList>
            <person name="Li Y."/>
            <person name="Liu L."/>
            <person name="Wang C."/>
            <person name="Zhang M."/>
            <person name="Zhang T."/>
            <person name="Zhang Y."/>
        </authorList>
    </citation>
    <scope>NUCLEOTIDE SEQUENCE [LARGE SCALE GENOMIC DNA]</scope>
    <source>
        <strain evidence="9 10">SPU_B003</strain>
    </source>
</reference>
<feature type="transmembrane region" description="Helical" evidence="8">
    <location>
        <begin position="117"/>
        <end position="135"/>
    </location>
</feature>
<keyword evidence="7 8" id="KW-0472">Membrane</keyword>
<name>A0A1W6NZD2_9RHOB</name>
<dbReference type="CDD" id="cd06550">
    <property type="entry name" value="TM_ABC_iron-siderophores_like"/>
    <property type="match status" value="1"/>
</dbReference>
<evidence type="ECO:0000313" key="9">
    <source>
        <dbReference type="EMBL" id="ARO14616.1"/>
    </source>
</evidence>
<dbReference type="KEGG" id="kro:BVG79_01270"/>
<protein>
    <submittedName>
        <fullName evidence="9">Achromobactin transport system permease protein</fullName>
    </submittedName>
</protein>
<keyword evidence="6 8" id="KW-1133">Transmembrane helix</keyword>
<evidence type="ECO:0000256" key="3">
    <source>
        <dbReference type="ARBA" id="ARBA00022448"/>
    </source>
</evidence>
<accession>A0A1W6NZD2</accession>
<feature type="transmembrane region" description="Helical" evidence="8">
    <location>
        <begin position="191"/>
        <end position="215"/>
    </location>
</feature>
<dbReference type="InterPro" id="IPR037294">
    <property type="entry name" value="ABC_BtuC-like"/>
</dbReference>
<feature type="transmembrane region" description="Helical" evidence="8">
    <location>
        <begin position="59"/>
        <end position="79"/>
    </location>
</feature>
<dbReference type="SUPFAM" id="SSF81345">
    <property type="entry name" value="ABC transporter involved in vitamin B12 uptake, BtuC"/>
    <property type="match status" value="1"/>
</dbReference>
<dbReference type="EMBL" id="CP019937">
    <property type="protein sequence ID" value="ARO14616.1"/>
    <property type="molecule type" value="Genomic_DNA"/>
</dbReference>
<dbReference type="STRING" id="92947.BVG79_01270"/>
<feature type="transmembrane region" description="Helical" evidence="8">
    <location>
        <begin position="280"/>
        <end position="302"/>
    </location>
</feature>
<dbReference type="GO" id="GO:0033214">
    <property type="term" value="P:siderophore-iron import into cell"/>
    <property type="evidence" value="ECO:0007669"/>
    <property type="project" value="TreeGrafter"/>
</dbReference>
<dbReference type="Gene3D" id="1.10.3470.10">
    <property type="entry name" value="ABC transporter involved in vitamin B12 uptake, BtuC"/>
    <property type="match status" value="1"/>
</dbReference>
<feature type="transmembrane region" description="Helical" evidence="8">
    <location>
        <begin position="309"/>
        <end position="329"/>
    </location>
</feature>
<feature type="transmembrane region" description="Helical" evidence="8">
    <location>
        <begin position="235"/>
        <end position="268"/>
    </location>
</feature>
<dbReference type="PANTHER" id="PTHR30472:SF19">
    <property type="entry name" value="PETROBACTIN IMPORT SYSTEM PERMEASE PROTEIN YCLO"/>
    <property type="match status" value="1"/>
</dbReference>
<dbReference type="AlphaFoldDB" id="A0A1W6NZD2"/>
<evidence type="ECO:0000256" key="5">
    <source>
        <dbReference type="ARBA" id="ARBA00022692"/>
    </source>
</evidence>
<organism evidence="9 10">
    <name type="scientific">Ketogulonicigenium robustum</name>
    <dbReference type="NCBI Taxonomy" id="92947"/>
    <lineage>
        <taxon>Bacteria</taxon>
        <taxon>Pseudomonadati</taxon>
        <taxon>Pseudomonadota</taxon>
        <taxon>Alphaproteobacteria</taxon>
        <taxon>Rhodobacterales</taxon>
        <taxon>Roseobacteraceae</taxon>
        <taxon>Ketogulonicigenium</taxon>
    </lineage>
</organism>